<feature type="coiled-coil region" evidence="1">
    <location>
        <begin position="47"/>
        <end position="74"/>
    </location>
</feature>
<sequence length="87" mass="10045">MHAKQFTIRVECPQCADGYIGHMTADEILQRTLNGGCSLACPLCGRIHLSREEIEQLEQEKIVYTERYRQIRMQAESISFDENITKV</sequence>
<keyword evidence="3" id="KW-1185">Reference proteome</keyword>
<dbReference type="AlphaFoldDB" id="A0A7U3YPQ8"/>
<name>A0A7U3YPQ8_DESPD</name>
<keyword evidence="1" id="KW-0175">Coiled coil</keyword>
<gene>
    <name evidence="2" type="ordered locus">Despr_3128</name>
</gene>
<evidence type="ECO:0000256" key="1">
    <source>
        <dbReference type="SAM" id="Coils"/>
    </source>
</evidence>
<evidence type="ECO:0000313" key="3">
    <source>
        <dbReference type="Proteomes" id="UP000006365"/>
    </source>
</evidence>
<dbReference type="KEGG" id="dpr:Despr_3128"/>
<dbReference type="RefSeq" id="WP_015725785.1">
    <property type="nucleotide sequence ID" value="NC_014972.1"/>
</dbReference>
<dbReference type="Proteomes" id="UP000006365">
    <property type="component" value="Chromosome"/>
</dbReference>
<protein>
    <submittedName>
        <fullName evidence="2">Uncharacterized protein</fullName>
    </submittedName>
</protein>
<proteinExistence type="predicted"/>
<dbReference type="EMBL" id="CP002364">
    <property type="protein sequence ID" value="ADW19260.1"/>
    <property type="molecule type" value="Genomic_DNA"/>
</dbReference>
<evidence type="ECO:0000313" key="2">
    <source>
        <dbReference type="EMBL" id="ADW19260.1"/>
    </source>
</evidence>
<reference evidence="2 3" key="1">
    <citation type="journal article" date="2011" name="Stand. Genomic Sci.">
        <title>Complete genome sequence of Desulfobulbus propionicus type strain (1pr3).</title>
        <authorList>
            <person name="Pagani I."/>
            <person name="Lapidus A."/>
            <person name="Nolan M."/>
            <person name="Lucas S."/>
            <person name="Hammon N."/>
            <person name="Deshpande S."/>
            <person name="Cheng J.F."/>
            <person name="Chertkov O."/>
            <person name="Davenport K."/>
            <person name="Tapia R."/>
            <person name="Han C."/>
            <person name="Goodwin L."/>
            <person name="Pitluck S."/>
            <person name="Liolios K."/>
            <person name="Mavromatis K."/>
            <person name="Ivanova N."/>
            <person name="Mikhailova N."/>
            <person name="Pati A."/>
            <person name="Chen A."/>
            <person name="Palaniappan K."/>
            <person name="Land M."/>
            <person name="Hauser L."/>
            <person name="Chang Y.J."/>
            <person name="Jeffries C.D."/>
            <person name="Detter J.C."/>
            <person name="Brambilla E."/>
            <person name="Kannan K.P."/>
            <person name="Djao O.D."/>
            <person name="Rohde M."/>
            <person name="Pukall R."/>
            <person name="Spring S."/>
            <person name="Goker M."/>
            <person name="Sikorski J."/>
            <person name="Woyke T."/>
            <person name="Bristow J."/>
            <person name="Eisen J.A."/>
            <person name="Markowitz V."/>
            <person name="Hugenholtz P."/>
            <person name="Kyrpides N.C."/>
            <person name="Klenk H.P."/>
        </authorList>
    </citation>
    <scope>NUCLEOTIDE SEQUENCE [LARGE SCALE GENOMIC DNA]</scope>
    <source>
        <strain evidence="3">ATCC 33891 / DSM 2032 / 1pr3</strain>
    </source>
</reference>
<accession>A0A7U3YPQ8</accession>
<organism evidence="2 3">
    <name type="scientific">Desulfobulbus propionicus (strain ATCC 33891 / DSM 2032 / VKM B-1956 / 1pr3)</name>
    <dbReference type="NCBI Taxonomy" id="577650"/>
    <lineage>
        <taxon>Bacteria</taxon>
        <taxon>Pseudomonadati</taxon>
        <taxon>Thermodesulfobacteriota</taxon>
        <taxon>Desulfobulbia</taxon>
        <taxon>Desulfobulbales</taxon>
        <taxon>Desulfobulbaceae</taxon>
        <taxon>Desulfobulbus</taxon>
    </lineage>
</organism>